<evidence type="ECO:0000313" key="2">
    <source>
        <dbReference type="RefSeq" id="XP_021836932.2"/>
    </source>
</evidence>
<name>A0A9R0HTV9_SPIOL</name>
<dbReference type="PANTHER" id="PTHR31366:SF2">
    <property type="entry name" value="UPF0739 PROTEIN C1ORF74"/>
    <property type="match status" value="1"/>
</dbReference>
<reference evidence="2" key="2">
    <citation type="submission" date="2025-08" db="UniProtKB">
        <authorList>
            <consortium name="RefSeq"/>
        </authorList>
    </citation>
    <scope>IDENTIFICATION</scope>
    <source>
        <tissue evidence="2">Leaf</tissue>
    </source>
</reference>
<dbReference type="GeneID" id="110776691"/>
<dbReference type="AlphaFoldDB" id="A0A9R0HTV9"/>
<dbReference type="RefSeq" id="XP_021836932.2">
    <property type="nucleotide sequence ID" value="XM_021981240.2"/>
</dbReference>
<proteinExistence type="predicted"/>
<protein>
    <submittedName>
        <fullName evidence="2">Uncharacterized protein isoform X1</fullName>
    </submittedName>
</protein>
<gene>
    <name evidence="2" type="primary">LOC110776691</name>
</gene>
<sequence length="305" mass="34617">MESAQMEEALNVLTFALSQIKWRLKPSSKLRLEIDVLALCSGMRPLVMVDYGGKMPELQQHLCSLLDLIHKESTIFQQLRVMVIEDMIYLLNVREFAEYVIWSLSSDAKQYFVDLEQDPPKMISTDSGSSAIKELVSVQNLFLLVFTSDGVNRDALPGGPGQSEDYQKYAKASSKLCQGSEALDFSSCMQDNQITIPTLNGWLLGYPVVYLFGKDHISDAIYNLSTKPLRLYKVLVHRNAPCSNASPLEELMSFSVPYDLSMEGRNEPWAEAFWLQVEAKREKCKQMWRSLKMEVSECYPQAIAL</sequence>
<dbReference type="Pfam" id="PF14953">
    <property type="entry name" value="DUF4504"/>
    <property type="match status" value="1"/>
</dbReference>
<evidence type="ECO:0000313" key="1">
    <source>
        <dbReference type="Proteomes" id="UP000813463"/>
    </source>
</evidence>
<keyword evidence="1" id="KW-1185">Reference proteome</keyword>
<organism evidence="1 2">
    <name type="scientific">Spinacia oleracea</name>
    <name type="common">Spinach</name>
    <dbReference type="NCBI Taxonomy" id="3562"/>
    <lineage>
        <taxon>Eukaryota</taxon>
        <taxon>Viridiplantae</taxon>
        <taxon>Streptophyta</taxon>
        <taxon>Embryophyta</taxon>
        <taxon>Tracheophyta</taxon>
        <taxon>Spermatophyta</taxon>
        <taxon>Magnoliopsida</taxon>
        <taxon>eudicotyledons</taxon>
        <taxon>Gunneridae</taxon>
        <taxon>Pentapetalae</taxon>
        <taxon>Caryophyllales</taxon>
        <taxon>Chenopodiaceae</taxon>
        <taxon>Chenopodioideae</taxon>
        <taxon>Anserineae</taxon>
        <taxon>Spinacia</taxon>
    </lineage>
</organism>
<dbReference type="KEGG" id="soe:110776691"/>
<accession>A0A9R0HTV9</accession>
<dbReference type="InterPro" id="IPR027850">
    <property type="entry name" value="DUF4504"/>
</dbReference>
<reference evidence="1" key="1">
    <citation type="journal article" date="2021" name="Nat. Commun.">
        <title>Genomic analyses provide insights into spinach domestication and the genetic basis of agronomic traits.</title>
        <authorList>
            <person name="Cai X."/>
            <person name="Sun X."/>
            <person name="Xu C."/>
            <person name="Sun H."/>
            <person name="Wang X."/>
            <person name="Ge C."/>
            <person name="Zhang Z."/>
            <person name="Wang Q."/>
            <person name="Fei Z."/>
            <person name="Jiao C."/>
            <person name="Wang Q."/>
        </authorList>
    </citation>
    <scope>NUCLEOTIDE SEQUENCE [LARGE SCALE GENOMIC DNA]</scope>
    <source>
        <strain evidence="1">cv. Varoflay</strain>
    </source>
</reference>
<dbReference type="PANTHER" id="PTHR31366">
    <property type="entry name" value="UPF0739 PROTEIN C1ORF74"/>
    <property type="match status" value="1"/>
</dbReference>
<dbReference type="Proteomes" id="UP000813463">
    <property type="component" value="Chromosome 3"/>
</dbReference>